<dbReference type="PANTHER" id="PTHR12526">
    <property type="entry name" value="GLYCOSYLTRANSFERASE"/>
    <property type="match status" value="1"/>
</dbReference>
<proteinExistence type="predicted"/>
<dbReference type="Pfam" id="PF00534">
    <property type="entry name" value="Glycos_transf_1"/>
    <property type="match status" value="1"/>
</dbReference>
<protein>
    <recommendedName>
        <fullName evidence="1">Glycosyl transferase family 1 domain-containing protein</fullName>
    </recommendedName>
</protein>
<feature type="domain" description="Glycosyl transferase family 1" evidence="1">
    <location>
        <begin position="211"/>
        <end position="358"/>
    </location>
</feature>
<dbReference type="Proteomes" id="UP000037392">
    <property type="component" value="Unassembled WGS sequence"/>
</dbReference>
<evidence type="ECO:0000313" key="2">
    <source>
        <dbReference type="EMBL" id="KMW20202.1"/>
    </source>
</evidence>
<dbReference type="GeneID" id="93161824"/>
<dbReference type="RefSeq" id="WP_048929834.1">
    <property type="nucleotide sequence ID" value="NZ_KQ235877.1"/>
</dbReference>
<evidence type="ECO:0000313" key="3">
    <source>
        <dbReference type="Proteomes" id="UP000037392"/>
    </source>
</evidence>
<gene>
    <name evidence="2" type="ORF">HMPREF9470_02217</name>
</gene>
<dbReference type="AlphaFoldDB" id="A0A0J9C4X1"/>
<name>A0A0J9C4X1_9FIRM</name>
<organism evidence="2 3">
    <name type="scientific">[Clostridium] citroniae WAL-19142</name>
    <dbReference type="NCBI Taxonomy" id="742734"/>
    <lineage>
        <taxon>Bacteria</taxon>
        <taxon>Bacillati</taxon>
        <taxon>Bacillota</taxon>
        <taxon>Clostridia</taxon>
        <taxon>Lachnospirales</taxon>
        <taxon>Lachnospiraceae</taxon>
        <taxon>Enterocloster</taxon>
    </lineage>
</organism>
<dbReference type="EMBL" id="ADLK01000019">
    <property type="protein sequence ID" value="KMW20202.1"/>
    <property type="molecule type" value="Genomic_DNA"/>
</dbReference>
<dbReference type="CDD" id="cd03801">
    <property type="entry name" value="GT4_PimA-like"/>
    <property type="match status" value="1"/>
</dbReference>
<dbReference type="SUPFAM" id="SSF53756">
    <property type="entry name" value="UDP-Glycosyltransferase/glycogen phosphorylase"/>
    <property type="match status" value="1"/>
</dbReference>
<evidence type="ECO:0000259" key="1">
    <source>
        <dbReference type="Pfam" id="PF00534"/>
    </source>
</evidence>
<dbReference type="PATRIC" id="fig|742734.4.peg.2390"/>
<dbReference type="Gene3D" id="3.40.50.2000">
    <property type="entry name" value="Glycogen Phosphorylase B"/>
    <property type="match status" value="1"/>
</dbReference>
<dbReference type="GO" id="GO:0016757">
    <property type="term" value="F:glycosyltransferase activity"/>
    <property type="evidence" value="ECO:0007669"/>
    <property type="project" value="InterPro"/>
</dbReference>
<comment type="caution">
    <text evidence="2">The sequence shown here is derived from an EMBL/GenBank/DDBJ whole genome shotgun (WGS) entry which is preliminary data.</text>
</comment>
<dbReference type="InterPro" id="IPR001296">
    <property type="entry name" value="Glyco_trans_1"/>
</dbReference>
<dbReference type="OrthoDB" id="9802525at2"/>
<accession>A0A0J9C4X1</accession>
<sequence length="393" mass="44887">MKLLFISMSARTISDNSGNIYLNAHMNKKTIQRYRVICDELRMILRDSGICCAEEEARKKYDPFPKDLADLSICYNPYHPITNLFSVKKYREMNRVFLENIKWADKVIIASATGIYAETGIKYCKTYNKRYMLLVGGFAFETDWNHGWDGKFVAWKHEHECKKNMAIAPYGLYVTKEFLQKRYPCHGKTIGCSDVEITDLNPDILKKRLEKTTSRKATIVLGTVANIDDKRKGHKFVIKAISLLKRKGHKFEYHLLGAGSGASLMVYAEQLGVKDQVILDGTKPHSEVYMWLDDIDIYIQPSFTEGLCRAVVEAMSRACPVICTDVGGNGELCSKEFLVGAGNAEAIADVLEKLIVADTYEKQAKSSFNRAHDYYYEVLDKKRNDFLKMFVEF</sequence>
<dbReference type="PANTHER" id="PTHR12526:SF630">
    <property type="entry name" value="GLYCOSYLTRANSFERASE"/>
    <property type="match status" value="1"/>
</dbReference>
<reference evidence="2 3" key="1">
    <citation type="submission" date="2011-04" db="EMBL/GenBank/DDBJ databases">
        <title>The Genome Sequence of Clostridium citroniae WAL-19142.</title>
        <authorList>
            <consortium name="The Broad Institute Genome Sequencing Platform"/>
            <person name="Earl A."/>
            <person name="Ward D."/>
            <person name="Feldgarden M."/>
            <person name="Gevers D."/>
            <person name="Warren Y.A."/>
            <person name="Tyrrell K.L."/>
            <person name="Citron D.M."/>
            <person name="Goldstein E.J."/>
            <person name="Daigneault M."/>
            <person name="Allen-Vercoe E."/>
            <person name="Young S.K."/>
            <person name="Zeng Q."/>
            <person name="Gargeya S."/>
            <person name="Fitzgerald M."/>
            <person name="Haas B."/>
            <person name="Abouelleil A."/>
            <person name="Alvarado L."/>
            <person name="Arachchi H.M."/>
            <person name="Berlin A."/>
            <person name="Brown A."/>
            <person name="Chapman S.B."/>
            <person name="Chen Z."/>
            <person name="Dunbar C."/>
            <person name="Freedman E."/>
            <person name="Gearin G."/>
            <person name="Gellesch M."/>
            <person name="Goldberg J."/>
            <person name="Griggs A."/>
            <person name="Gujja S."/>
            <person name="Heilman E.R."/>
            <person name="Heiman D."/>
            <person name="Howarth C."/>
            <person name="Larson L."/>
            <person name="Lui A."/>
            <person name="MacDonald P.J."/>
            <person name="Mehta T."/>
            <person name="Montmayeur A."/>
            <person name="Murphy C."/>
            <person name="Neiman D."/>
            <person name="Pearson M."/>
            <person name="Priest M."/>
            <person name="Roberts A."/>
            <person name="Saif S."/>
            <person name="Shea T."/>
            <person name="Shenoy N."/>
            <person name="Sisk P."/>
            <person name="Stolte C."/>
            <person name="Sykes S."/>
            <person name="White J."/>
            <person name="Yandava C."/>
            <person name="Wortman J."/>
            <person name="Nusbaum C."/>
            <person name="Birren B."/>
        </authorList>
    </citation>
    <scope>NUCLEOTIDE SEQUENCE [LARGE SCALE GENOMIC DNA]</scope>
    <source>
        <strain evidence="2 3">WAL-19142</strain>
    </source>
</reference>